<reference evidence="2" key="1">
    <citation type="submission" date="2020-06" db="EMBL/GenBank/DDBJ databases">
        <authorList>
            <person name="Li T."/>
            <person name="Hu X."/>
            <person name="Zhang T."/>
            <person name="Song X."/>
            <person name="Zhang H."/>
            <person name="Dai N."/>
            <person name="Sheng W."/>
            <person name="Hou X."/>
            <person name="Wei L."/>
        </authorList>
    </citation>
    <scope>NUCLEOTIDE SEQUENCE</scope>
    <source>
        <strain evidence="2">G02</strain>
        <tissue evidence="2">Leaf</tissue>
    </source>
</reference>
<evidence type="ECO:0000259" key="1">
    <source>
        <dbReference type="Pfam" id="PF13456"/>
    </source>
</evidence>
<proteinExistence type="predicted"/>
<accession>A0AAW2WQI3</accession>
<dbReference type="EMBL" id="JACGWJ010000001">
    <property type="protein sequence ID" value="KAL0442106.1"/>
    <property type="molecule type" value="Genomic_DNA"/>
</dbReference>
<protein>
    <recommendedName>
        <fullName evidence="1">RNase H type-1 domain-containing protein</fullName>
    </recommendedName>
</protein>
<dbReference type="GO" id="GO:0004523">
    <property type="term" value="F:RNA-DNA hybrid ribonuclease activity"/>
    <property type="evidence" value="ECO:0007669"/>
    <property type="project" value="InterPro"/>
</dbReference>
<evidence type="ECO:0000313" key="2">
    <source>
        <dbReference type="EMBL" id="KAL0442106.1"/>
    </source>
</evidence>
<dbReference type="InterPro" id="IPR002156">
    <property type="entry name" value="RNaseH_domain"/>
</dbReference>
<dbReference type="AlphaFoldDB" id="A0AAW2WQI3"/>
<name>A0AAW2WQI3_SESRA</name>
<dbReference type="GO" id="GO:0003676">
    <property type="term" value="F:nucleic acid binding"/>
    <property type="evidence" value="ECO:0007669"/>
    <property type="project" value="InterPro"/>
</dbReference>
<reference evidence="2" key="2">
    <citation type="journal article" date="2024" name="Plant">
        <title>Genomic evolution and insights into agronomic trait innovations of Sesamum species.</title>
        <authorList>
            <person name="Miao H."/>
            <person name="Wang L."/>
            <person name="Qu L."/>
            <person name="Liu H."/>
            <person name="Sun Y."/>
            <person name="Le M."/>
            <person name="Wang Q."/>
            <person name="Wei S."/>
            <person name="Zheng Y."/>
            <person name="Lin W."/>
            <person name="Duan Y."/>
            <person name="Cao H."/>
            <person name="Xiong S."/>
            <person name="Wang X."/>
            <person name="Wei L."/>
            <person name="Li C."/>
            <person name="Ma Q."/>
            <person name="Ju M."/>
            <person name="Zhao R."/>
            <person name="Li G."/>
            <person name="Mu C."/>
            <person name="Tian Q."/>
            <person name="Mei H."/>
            <person name="Zhang T."/>
            <person name="Gao T."/>
            <person name="Zhang H."/>
        </authorList>
    </citation>
    <scope>NUCLEOTIDE SEQUENCE</scope>
    <source>
        <strain evidence="2">G02</strain>
    </source>
</reference>
<feature type="domain" description="RNase H type-1" evidence="1">
    <location>
        <begin position="9"/>
        <end position="75"/>
    </location>
</feature>
<sequence>MAVQEAALLVVRHGWPFFILERDYAFLVHKLQANEIDFSTVHPLTQDIKCIVVRFSCVFSLVQRTGNKIACYLARTIGAFSVGSSNLPTHVLQTLVSDLEI</sequence>
<dbReference type="Pfam" id="PF13456">
    <property type="entry name" value="RVT_3"/>
    <property type="match status" value="1"/>
</dbReference>
<gene>
    <name evidence="2" type="ORF">Sradi_0149500</name>
</gene>
<comment type="caution">
    <text evidence="2">The sequence shown here is derived from an EMBL/GenBank/DDBJ whole genome shotgun (WGS) entry which is preliminary data.</text>
</comment>
<organism evidence="2">
    <name type="scientific">Sesamum radiatum</name>
    <name type="common">Black benniseed</name>
    <dbReference type="NCBI Taxonomy" id="300843"/>
    <lineage>
        <taxon>Eukaryota</taxon>
        <taxon>Viridiplantae</taxon>
        <taxon>Streptophyta</taxon>
        <taxon>Embryophyta</taxon>
        <taxon>Tracheophyta</taxon>
        <taxon>Spermatophyta</taxon>
        <taxon>Magnoliopsida</taxon>
        <taxon>eudicotyledons</taxon>
        <taxon>Gunneridae</taxon>
        <taxon>Pentapetalae</taxon>
        <taxon>asterids</taxon>
        <taxon>lamiids</taxon>
        <taxon>Lamiales</taxon>
        <taxon>Pedaliaceae</taxon>
        <taxon>Sesamum</taxon>
    </lineage>
</organism>